<protein>
    <submittedName>
        <fullName evidence="1">Uncharacterized protein</fullName>
    </submittedName>
</protein>
<evidence type="ECO:0000313" key="1">
    <source>
        <dbReference type="EMBL" id="GAI48118.1"/>
    </source>
</evidence>
<organism evidence="1">
    <name type="scientific">marine sediment metagenome</name>
    <dbReference type="NCBI Taxonomy" id="412755"/>
    <lineage>
        <taxon>unclassified sequences</taxon>
        <taxon>metagenomes</taxon>
        <taxon>ecological metagenomes</taxon>
    </lineage>
</organism>
<gene>
    <name evidence="1" type="ORF">S06H3_60883</name>
</gene>
<dbReference type="EMBL" id="BARV01039804">
    <property type="protein sequence ID" value="GAI48118.1"/>
    <property type="molecule type" value="Genomic_DNA"/>
</dbReference>
<dbReference type="AlphaFoldDB" id="X1NX02"/>
<proteinExistence type="predicted"/>
<comment type="caution">
    <text evidence="1">The sequence shown here is derived from an EMBL/GenBank/DDBJ whole genome shotgun (WGS) entry which is preliminary data.</text>
</comment>
<accession>X1NX02</accession>
<reference evidence="1" key="1">
    <citation type="journal article" date="2014" name="Front. Microbiol.">
        <title>High frequency of phylogenetically diverse reductive dehalogenase-homologous genes in deep subseafloor sedimentary metagenomes.</title>
        <authorList>
            <person name="Kawai M."/>
            <person name="Futagami T."/>
            <person name="Toyoda A."/>
            <person name="Takaki Y."/>
            <person name="Nishi S."/>
            <person name="Hori S."/>
            <person name="Arai W."/>
            <person name="Tsubouchi T."/>
            <person name="Morono Y."/>
            <person name="Uchiyama I."/>
            <person name="Ito T."/>
            <person name="Fujiyama A."/>
            <person name="Inagaki F."/>
            <person name="Takami H."/>
        </authorList>
    </citation>
    <scope>NUCLEOTIDE SEQUENCE</scope>
    <source>
        <strain evidence="1">Expedition CK06-06</strain>
    </source>
</reference>
<name>X1NX02_9ZZZZ</name>
<sequence length="50" mass="5802">HLERRLHCLEEDAIYTISLFSELCLRLDVYVTCALMDSIADKIINEFNNG</sequence>
<feature type="non-terminal residue" evidence="1">
    <location>
        <position position="1"/>
    </location>
</feature>